<dbReference type="SMART" id="SM00563">
    <property type="entry name" value="PlsC"/>
    <property type="match status" value="1"/>
</dbReference>
<dbReference type="GO" id="GO:0003841">
    <property type="term" value="F:1-acylglycerol-3-phosphate O-acyltransferase activity"/>
    <property type="evidence" value="ECO:0007669"/>
    <property type="project" value="TreeGrafter"/>
</dbReference>
<dbReference type="GO" id="GO:0006654">
    <property type="term" value="P:phosphatidic acid biosynthetic process"/>
    <property type="evidence" value="ECO:0007669"/>
    <property type="project" value="TreeGrafter"/>
</dbReference>
<dbReference type="PANTHER" id="PTHR10434:SF66">
    <property type="entry name" value="PHOSPHOLIPID_GLYCEROL ACYLTRANSFERASE DOMAIN-CONTAINING PROTEIN"/>
    <property type="match status" value="1"/>
</dbReference>
<evidence type="ECO:0000259" key="5">
    <source>
        <dbReference type="SMART" id="SM00563"/>
    </source>
</evidence>
<dbReference type="AlphaFoldDB" id="A0A2N0WIU7"/>
<feature type="transmembrane region" description="Helical" evidence="4">
    <location>
        <begin position="20"/>
        <end position="45"/>
    </location>
</feature>
<protein>
    <submittedName>
        <fullName evidence="6">1-acyl-sn-glycerol-3-phosphate acyltransferase</fullName>
    </submittedName>
</protein>
<keyword evidence="4" id="KW-0812">Transmembrane</keyword>
<dbReference type="RefSeq" id="WP_085942721.1">
    <property type="nucleotide sequence ID" value="NZ_CP158965.1"/>
</dbReference>
<organism evidence="6 7">
    <name type="scientific">Acinetobacter proteolyticus</name>
    <dbReference type="NCBI Taxonomy" id="1776741"/>
    <lineage>
        <taxon>Bacteria</taxon>
        <taxon>Pseudomonadati</taxon>
        <taxon>Pseudomonadota</taxon>
        <taxon>Gammaproteobacteria</taxon>
        <taxon>Moraxellales</taxon>
        <taxon>Moraxellaceae</taxon>
        <taxon>Acinetobacter</taxon>
    </lineage>
</organism>
<feature type="domain" description="Phospholipid/glycerol acyltransferase" evidence="5">
    <location>
        <begin position="96"/>
        <end position="207"/>
    </location>
</feature>
<dbReference type="CDD" id="cd07989">
    <property type="entry name" value="LPLAT_AGPAT-like"/>
    <property type="match status" value="1"/>
</dbReference>
<reference evidence="6 7" key="1">
    <citation type="submission" date="2017-12" db="EMBL/GenBank/DDBJ databases">
        <title>Draft Genome sequences of multiple microbial strains isolated from spacecraft associated surfaces.</title>
        <authorList>
            <person name="Seuylemezian A."/>
            <person name="Vaishampayan P."/>
            <person name="Venkateswaran K."/>
        </authorList>
    </citation>
    <scope>NUCLEOTIDE SEQUENCE [LARGE SCALE GENOMIC DNA]</scope>
    <source>
        <strain evidence="6 7">2P01AA</strain>
    </source>
</reference>
<evidence type="ECO:0000313" key="6">
    <source>
        <dbReference type="EMBL" id="PKF36035.1"/>
    </source>
</evidence>
<keyword evidence="4" id="KW-0472">Membrane</keyword>
<dbReference type="EMBL" id="PISJ01000003">
    <property type="protein sequence ID" value="PKF36035.1"/>
    <property type="molecule type" value="Genomic_DNA"/>
</dbReference>
<evidence type="ECO:0000256" key="4">
    <source>
        <dbReference type="SAM" id="Phobius"/>
    </source>
</evidence>
<keyword evidence="3 6" id="KW-0012">Acyltransferase</keyword>
<dbReference type="Proteomes" id="UP000233553">
    <property type="component" value="Unassembled WGS sequence"/>
</dbReference>
<dbReference type="Pfam" id="PF01553">
    <property type="entry name" value="Acyltransferase"/>
    <property type="match status" value="1"/>
</dbReference>
<evidence type="ECO:0000256" key="1">
    <source>
        <dbReference type="ARBA" id="ARBA00005189"/>
    </source>
</evidence>
<keyword evidence="2 6" id="KW-0808">Transferase</keyword>
<keyword evidence="4" id="KW-1133">Transmembrane helix</keyword>
<name>A0A2N0WIU7_9GAMM</name>
<accession>A0A2N0WIU7</accession>
<comment type="pathway">
    <text evidence="1">Lipid metabolism.</text>
</comment>
<proteinExistence type="predicted"/>
<dbReference type="PANTHER" id="PTHR10434">
    <property type="entry name" value="1-ACYL-SN-GLYCEROL-3-PHOSPHATE ACYLTRANSFERASE"/>
    <property type="match status" value="1"/>
</dbReference>
<dbReference type="InterPro" id="IPR002123">
    <property type="entry name" value="Plipid/glycerol_acylTrfase"/>
</dbReference>
<evidence type="ECO:0000256" key="2">
    <source>
        <dbReference type="ARBA" id="ARBA00022679"/>
    </source>
</evidence>
<comment type="caution">
    <text evidence="6">The sequence shown here is derived from an EMBL/GenBank/DDBJ whole genome shotgun (WGS) entry which is preliminary data.</text>
</comment>
<dbReference type="SUPFAM" id="SSF69593">
    <property type="entry name" value="Glycerol-3-phosphate (1)-acyltransferase"/>
    <property type="match status" value="1"/>
</dbReference>
<evidence type="ECO:0000256" key="3">
    <source>
        <dbReference type="ARBA" id="ARBA00023315"/>
    </source>
</evidence>
<sequence length="273" mass="30482">MEKMLKLNQIKQKANYAWRVAATGFSFASFGAGGVGIATVVAPLVHLSSRNPVVRQQRAQQVIHYSFKGFTEMMVKLGVMTYSVEGLEKLQHSRQELVIANHPTLIDVVVMIGLMQQANCVVKQSLWSNPFTRGPVRSAGYILNAGSQQFIEDCVLRLKQQGAASLLIFPEGTRTEKGECLNEFQRGAANIAIRANVPVRPVLIRCTPSTLTKNEKWYHVPAQPFHIEIKVLDAIEVQDILADSEVSPKQVRQLNQGFYQIFNNELSKNEQSC</sequence>
<gene>
    <name evidence="6" type="ORF">CW311_02350</name>
</gene>
<evidence type="ECO:0000313" key="7">
    <source>
        <dbReference type="Proteomes" id="UP000233553"/>
    </source>
</evidence>